<dbReference type="EMBL" id="AP017470">
    <property type="protein sequence ID" value="BBB33331.1"/>
    <property type="molecule type" value="Genomic_DNA"/>
</dbReference>
<accession>A0A7R6SZ70</accession>
<proteinExistence type="predicted"/>
<dbReference type="AlphaFoldDB" id="A0A7R6SZ70"/>
<protein>
    <submittedName>
        <fullName evidence="2">Uncharacterized protein</fullName>
    </submittedName>
</protein>
<evidence type="ECO:0000313" key="3">
    <source>
        <dbReference type="Proteomes" id="UP000595564"/>
    </source>
</evidence>
<dbReference type="NCBIfam" id="NF038032">
    <property type="entry name" value="CehA_McbA_metalo"/>
    <property type="match status" value="1"/>
</dbReference>
<gene>
    <name evidence="2" type="ORF">TTHT_1875</name>
</gene>
<dbReference type="RefSeq" id="WP_201327638.1">
    <property type="nucleotide sequence ID" value="NZ_AP017470.1"/>
</dbReference>
<evidence type="ECO:0000313" key="2">
    <source>
        <dbReference type="EMBL" id="BBB33331.1"/>
    </source>
</evidence>
<organism evidence="2 3">
    <name type="scientific">Thermotomaculum hydrothermale</name>
    <dbReference type="NCBI Taxonomy" id="981385"/>
    <lineage>
        <taxon>Bacteria</taxon>
        <taxon>Pseudomonadati</taxon>
        <taxon>Acidobacteriota</taxon>
        <taxon>Holophagae</taxon>
        <taxon>Thermotomaculales</taxon>
        <taxon>Thermotomaculaceae</taxon>
        <taxon>Thermotomaculum</taxon>
    </lineage>
</organism>
<feature type="chain" id="PRO_5032432596" evidence="1">
    <location>
        <begin position="22"/>
        <end position="975"/>
    </location>
</feature>
<evidence type="ECO:0000256" key="1">
    <source>
        <dbReference type="SAM" id="SignalP"/>
    </source>
</evidence>
<dbReference type="Proteomes" id="UP000595564">
    <property type="component" value="Chromosome"/>
</dbReference>
<keyword evidence="3" id="KW-1185">Reference proteome</keyword>
<reference evidence="2 3" key="1">
    <citation type="journal article" date="2012" name="Extremophiles">
        <title>Thermotomaculum hydrothermale gen. nov., sp. nov., a novel heterotrophic thermophile within the phylum Acidobacteria from a deep-sea hydrothermal vent chimney in the Southern Okinawa Trough.</title>
        <authorList>
            <person name="Izumi H."/>
            <person name="Nunoura T."/>
            <person name="Miyazaki M."/>
            <person name="Mino S."/>
            <person name="Toki T."/>
            <person name="Takai K."/>
            <person name="Sako Y."/>
            <person name="Sawabe T."/>
            <person name="Nakagawa S."/>
        </authorList>
    </citation>
    <scope>NUCLEOTIDE SEQUENCE [LARGE SCALE GENOMIC DNA]</scope>
    <source>
        <strain evidence="2 3">AC55</strain>
    </source>
</reference>
<name>A0A7R6SZ70_9BACT</name>
<dbReference type="PROSITE" id="PS51257">
    <property type="entry name" value="PROKAR_LIPOPROTEIN"/>
    <property type="match status" value="1"/>
</dbReference>
<dbReference type="KEGG" id="thyd:TTHT_1875"/>
<sequence>MKKHINFVFLLVFILAGSACYHSTGIEAPVSVVSRTDENNAKLYISDSPKTMGAYDDFYLSNNRFDVIVDGGILGERKQNFLAPTGGTIVDITNIAVDALGNKESYNNDNINQIFQVVNNNLNTPVAYTNIKVDTISDESASLVCEGYVMDKSGEFANAGFAVDPQTRLVKDLKVTTVYYIERNSTYLKMTTVVENTSDRQAPIFTIGDFVFTGGNTSRRFVPAPGYGYAPENASHGIVYAPFVAFEQHVQPFQALIEFSPDDGVVMCQFDSSNQAYEKSGGTYTVVSKVGKTTDVVSPHGSITFERYIIPALSANMYTAFFNALNIFEDASSNPLNFMVDLARISGYVNYNLDQQNMIVQFEQIIPGKYFDGNEIVNSPIPVPMLAYRTSNTGGFSVYLPAGTYQLRVSGNGIKDYVENTYTFFDAGDPDVEGDETEEERQIIVEPGSKLDVGEISLYPDLIGRVETIVKDSNGTIIPARVSIFPLDPSKTINFGEQEEVENGSLNYYFLYYGDRKIPLMLGDYDFVISAGPLYSISVNQVGISKGEDEDGNPVVNISPESLEVSLTKVVDNGNYIPFDPAVLTNFSYNCTVNGIERTMEALSEHVKIIMTADINTVADLLDYHAALKSRYKKETTNSVDFSDDDIRVLTGATIKSFSPKAAYPEGFGEFLVFPVKRVEGLKGYGIGETGDREFATVFDTLKTKMQLDNLYAGLINPRDNSALPNGVKRGLFEALNSPVPINPDNSYFSRVSEHGTGTTNNVFSLIEVLENVKYSDYLKNRLDWFNLLNSGEKKLAFGASNWPGATPYFTGNPRTYVYYEMPDGQSFNEDDFLAQFATGHSFVSTGPFLDVKVNSAMPGDTVSVSSNSVDVSINIKAPDWIPVDEVRIIVNGEVVFREPVPQSDNVNRYSKTVNVALPSTDSYIVVECGATLENIASGIYPQGDFARIYPGVQPLAFTNPIFVDRDGDSMWHGK</sequence>
<keyword evidence="1" id="KW-0732">Signal</keyword>
<feature type="signal peptide" evidence="1">
    <location>
        <begin position="1"/>
        <end position="21"/>
    </location>
</feature>